<keyword evidence="3 5" id="KW-0547">Nucleotide-binding</keyword>
<comment type="similarity">
    <text evidence="5">Belongs to the CitG/MdcB family.</text>
</comment>
<dbReference type="EMBL" id="QCXQ01000001">
    <property type="protein sequence ID" value="PWG00833.1"/>
    <property type="molecule type" value="Genomic_DNA"/>
</dbReference>
<proteinExistence type="inferred from homology"/>
<evidence type="ECO:0000256" key="2">
    <source>
        <dbReference type="ARBA" id="ARBA00022679"/>
    </source>
</evidence>
<dbReference type="NCBIfam" id="TIGR03125">
    <property type="entry name" value="citrate_citG"/>
    <property type="match status" value="1"/>
</dbReference>
<dbReference type="NCBIfam" id="NF002315">
    <property type="entry name" value="PRK01237.1"/>
    <property type="match status" value="1"/>
</dbReference>
<evidence type="ECO:0000256" key="3">
    <source>
        <dbReference type="ARBA" id="ARBA00022741"/>
    </source>
</evidence>
<gene>
    <name evidence="5" type="primary">citG</name>
    <name evidence="6" type="ORF">DCM90_01250</name>
</gene>
<evidence type="ECO:0000313" key="6">
    <source>
        <dbReference type="EMBL" id="PWG00833.1"/>
    </source>
</evidence>
<evidence type="ECO:0000256" key="5">
    <source>
        <dbReference type="HAMAP-Rule" id="MF_00397"/>
    </source>
</evidence>
<dbReference type="Proteomes" id="UP000245080">
    <property type="component" value="Unassembled WGS sequence"/>
</dbReference>
<dbReference type="GO" id="GO:0046917">
    <property type="term" value="F:triphosphoribosyl-dephospho-CoA synthase activity"/>
    <property type="evidence" value="ECO:0007669"/>
    <property type="project" value="UniProtKB-UniRule"/>
</dbReference>
<accession>A0A2V1N1D4</accession>
<keyword evidence="2 5" id="KW-0808">Transferase</keyword>
<keyword evidence="7" id="KW-1185">Reference proteome</keyword>
<evidence type="ECO:0000313" key="7">
    <source>
        <dbReference type="Proteomes" id="UP000245080"/>
    </source>
</evidence>
<dbReference type="Pfam" id="PF01874">
    <property type="entry name" value="CitG"/>
    <property type="match status" value="1"/>
</dbReference>
<comment type="catalytic activity">
    <reaction evidence="1 5">
        <text>3'-dephospho-CoA + ATP = 2'-(5''-triphospho-alpha-D-ribosyl)-3'-dephospho-CoA + adenine</text>
        <dbReference type="Rhea" id="RHEA:15117"/>
        <dbReference type="ChEBI" id="CHEBI:16708"/>
        <dbReference type="ChEBI" id="CHEBI:30616"/>
        <dbReference type="ChEBI" id="CHEBI:57328"/>
        <dbReference type="ChEBI" id="CHEBI:61378"/>
        <dbReference type="EC" id="2.4.2.52"/>
    </reaction>
</comment>
<reference evidence="6 7" key="1">
    <citation type="journal article" date="2018" name="Int. J. Syst. Evol. Microbiol.">
        <title>Lactobacillus bambusae sp. nov., isolated from a traditional fermented Ma-bamboo shoots of Taiwan.</title>
        <authorList>
            <person name="Wang L.-T."/>
        </authorList>
    </citation>
    <scope>NUCLEOTIDE SEQUENCE [LARGE SCALE GENOMIC DNA]</scope>
    <source>
        <strain evidence="6 7">BS-W1</strain>
    </source>
</reference>
<dbReference type="PANTHER" id="PTHR30201">
    <property type="entry name" value="TRIPHOSPHORIBOSYL-DEPHOSPHO-COA SYNTHASE"/>
    <property type="match status" value="1"/>
</dbReference>
<dbReference type="Gene3D" id="1.10.4200.10">
    <property type="entry name" value="Triphosphoribosyl-dephospho-CoA protein"/>
    <property type="match status" value="1"/>
</dbReference>
<comment type="caution">
    <text evidence="6">The sequence shown here is derived from an EMBL/GenBank/DDBJ whole genome shotgun (WGS) entry which is preliminary data.</text>
</comment>
<dbReference type="InterPro" id="IPR017551">
    <property type="entry name" value="TriPribosyl-deP-CoA_syn_CitG"/>
</dbReference>
<dbReference type="EC" id="2.4.2.52" evidence="5"/>
<sequence>MAHLNLAQMAVQSLLAEVSVTPKPGLVDPVSQGPHPDMDVFTFINSATSLVPYFETCETIGRNYKEAASPKLFAAIRPAGIQAEQTMFAATNGVNTHKGAIFALGILVTASAYAGDEAQTSEVIRVVQAMLTGLVAHDFAHLNEKDPARLTAGERQYLKYGKTGSRGEAEAGFPVVSTVSLPYLRQAQGTTNACLLDTLMMIALNSEDSNLIKRAGTAAILPWAHQQFQEYFNLGASQTTEGRHKMQQICQTFDQKKLSLGGSADLLIITIFLGKREGLLD</sequence>
<dbReference type="GO" id="GO:0051191">
    <property type="term" value="P:prosthetic group biosynthetic process"/>
    <property type="evidence" value="ECO:0007669"/>
    <property type="project" value="TreeGrafter"/>
</dbReference>
<dbReference type="GO" id="GO:0005524">
    <property type="term" value="F:ATP binding"/>
    <property type="evidence" value="ECO:0007669"/>
    <property type="project" value="UniProtKB-KW"/>
</dbReference>
<dbReference type="HAMAP" id="MF_00397">
    <property type="entry name" value="CitG"/>
    <property type="match status" value="1"/>
</dbReference>
<evidence type="ECO:0000256" key="1">
    <source>
        <dbReference type="ARBA" id="ARBA00001210"/>
    </source>
</evidence>
<keyword evidence="4 5" id="KW-0067">ATP-binding</keyword>
<name>A0A2V1N1D4_9LACO</name>
<evidence type="ECO:0000256" key="4">
    <source>
        <dbReference type="ARBA" id="ARBA00022840"/>
    </source>
</evidence>
<dbReference type="RefSeq" id="WP_109249546.1">
    <property type="nucleotide sequence ID" value="NZ_QCXQ01000001.1"/>
</dbReference>
<dbReference type="AlphaFoldDB" id="A0A2V1N1D4"/>
<organism evidence="6 7">
    <name type="scientific">Levilactobacillus bambusae</name>
    <dbReference type="NCBI Taxonomy" id="2024736"/>
    <lineage>
        <taxon>Bacteria</taxon>
        <taxon>Bacillati</taxon>
        <taxon>Bacillota</taxon>
        <taxon>Bacilli</taxon>
        <taxon>Lactobacillales</taxon>
        <taxon>Lactobacillaceae</taxon>
        <taxon>Levilactobacillus</taxon>
    </lineage>
</organism>
<dbReference type="InterPro" id="IPR002736">
    <property type="entry name" value="CitG"/>
</dbReference>
<dbReference type="PANTHER" id="PTHR30201:SF2">
    <property type="entry name" value="2-(5''-TRIPHOSPHORIBOSYL)-3'-DEPHOSPHOCOENZYME-A SYNTHASE"/>
    <property type="match status" value="1"/>
</dbReference>
<protein>
    <recommendedName>
        <fullName evidence="5">Probable 2-(5''-triphosphoribosyl)-3'-dephosphocoenzyme-A synthase</fullName>
        <shortName evidence="5">2-(5''-triphosphoribosyl)-3'-dephospho-CoA synthase</shortName>
        <ecNumber evidence="5">2.4.2.52</ecNumber>
    </recommendedName>
</protein>
<dbReference type="OrthoDB" id="114886at2"/>